<organism evidence="2 3">
    <name type="scientific">Georgenia soli</name>
    <dbReference type="NCBI Taxonomy" id="638953"/>
    <lineage>
        <taxon>Bacteria</taxon>
        <taxon>Bacillati</taxon>
        <taxon>Actinomycetota</taxon>
        <taxon>Actinomycetes</taxon>
        <taxon>Micrococcales</taxon>
        <taxon>Bogoriellaceae</taxon>
        <taxon>Georgenia</taxon>
    </lineage>
</organism>
<feature type="transmembrane region" description="Helical" evidence="1">
    <location>
        <begin position="97"/>
        <end position="120"/>
    </location>
</feature>
<protein>
    <submittedName>
        <fullName evidence="2">Superfamily IV 4 TMS phage holin</fullName>
    </submittedName>
</protein>
<dbReference type="AlphaFoldDB" id="A0A2A9EPJ0"/>
<keyword evidence="3" id="KW-1185">Reference proteome</keyword>
<dbReference type="RefSeq" id="WP_098484835.1">
    <property type="nucleotide sequence ID" value="NZ_PDJI01000004.1"/>
</dbReference>
<evidence type="ECO:0000313" key="3">
    <source>
        <dbReference type="Proteomes" id="UP000222106"/>
    </source>
</evidence>
<sequence length="136" mass="14132">MIRLLIRALIFLVSAALGLLVATWLLDGDFVLSASGFVVAVLVFTVAQSVLSPFIAKTTARFAPSFLGGIGLVSTLVALALATLVSDGLRITGAKGWILGTVIVWLVTALGTLLLPMIFLKEKAAERGGTGKPGRP</sequence>
<reference evidence="2 3" key="1">
    <citation type="submission" date="2017-10" db="EMBL/GenBank/DDBJ databases">
        <title>Sequencing the genomes of 1000 actinobacteria strains.</title>
        <authorList>
            <person name="Klenk H.-P."/>
        </authorList>
    </citation>
    <scope>NUCLEOTIDE SEQUENCE [LARGE SCALE GENOMIC DNA]</scope>
    <source>
        <strain evidence="2 3">DSM 21838</strain>
    </source>
</reference>
<dbReference type="OrthoDB" id="4871734at2"/>
<feature type="transmembrane region" description="Helical" evidence="1">
    <location>
        <begin position="32"/>
        <end position="54"/>
    </location>
</feature>
<evidence type="ECO:0000256" key="1">
    <source>
        <dbReference type="SAM" id="Phobius"/>
    </source>
</evidence>
<keyword evidence="1" id="KW-1133">Transmembrane helix</keyword>
<keyword evidence="1" id="KW-0472">Membrane</keyword>
<proteinExistence type="predicted"/>
<keyword evidence="1" id="KW-0812">Transmembrane</keyword>
<accession>A0A2A9EPJ0</accession>
<feature type="transmembrane region" description="Helical" evidence="1">
    <location>
        <begin position="66"/>
        <end position="85"/>
    </location>
</feature>
<evidence type="ECO:0000313" key="2">
    <source>
        <dbReference type="EMBL" id="PFG41017.1"/>
    </source>
</evidence>
<dbReference type="EMBL" id="PDJI01000004">
    <property type="protein sequence ID" value="PFG41017.1"/>
    <property type="molecule type" value="Genomic_DNA"/>
</dbReference>
<feature type="transmembrane region" description="Helical" evidence="1">
    <location>
        <begin position="5"/>
        <end position="26"/>
    </location>
</feature>
<comment type="caution">
    <text evidence="2">The sequence shown here is derived from an EMBL/GenBank/DDBJ whole genome shotgun (WGS) entry which is preliminary data.</text>
</comment>
<dbReference type="Proteomes" id="UP000222106">
    <property type="component" value="Unassembled WGS sequence"/>
</dbReference>
<name>A0A2A9EPJ0_9MICO</name>
<gene>
    <name evidence="2" type="ORF">ATJ97_3562</name>
</gene>